<comment type="caution">
    <text evidence="11">The sequence shown here is derived from an EMBL/GenBank/DDBJ whole genome shotgun (WGS) entry which is preliminary data.</text>
</comment>
<dbReference type="Proteomes" id="UP000752012">
    <property type="component" value="Unassembled WGS sequence"/>
</dbReference>
<dbReference type="SMART" id="SM00862">
    <property type="entry name" value="Trans_reg_C"/>
    <property type="match status" value="1"/>
</dbReference>
<evidence type="ECO:0000256" key="7">
    <source>
        <dbReference type="PROSITE-ProRule" id="PRU00169"/>
    </source>
</evidence>
<comment type="subcellular location">
    <subcellularLocation>
        <location evidence="1">Cytoplasm</location>
    </subcellularLocation>
</comment>
<evidence type="ECO:0000256" key="8">
    <source>
        <dbReference type="PROSITE-ProRule" id="PRU01091"/>
    </source>
</evidence>
<dbReference type="PANTHER" id="PTHR48111:SF1">
    <property type="entry name" value="TWO-COMPONENT RESPONSE REGULATOR ORR33"/>
    <property type="match status" value="1"/>
</dbReference>
<protein>
    <submittedName>
        <fullName evidence="11">Response regulator transcription factor</fullName>
    </submittedName>
</protein>
<feature type="modified residue" description="4-aspartylphosphate" evidence="7">
    <location>
        <position position="51"/>
    </location>
</feature>
<dbReference type="FunFam" id="1.10.10.10:FF:000018">
    <property type="entry name" value="DNA-binding response regulator ResD"/>
    <property type="match status" value="1"/>
</dbReference>
<keyword evidence="12" id="KW-1185">Reference proteome</keyword>
<dbReference type="InterPro" id="IPR036388">
    <property type="entry name" value="WH-like_DNA-bd_sf"/>
</dbReference>
<keyword evidence="3" id="KW-0902">Two-component regulatory system</keyword>
<dbReference type="GO" id="GO:0000156">
    <property type="term" value="F:phosphorelay response regulator activity"/>
    <property type="evidence" value="ECO:0007669"/>
    <property type="project" value="TreeGrafter"/>
</dbReference>
<accession>A0A969PS03</accession>
<dbReference type="AlphaFoldDB" id="A0A969PS03"/>
<organism evidence="11 12">
    <name type="scientific">Alkalicoccus luteus</name>
    <dbReference type="NCBI Taxonomy" id="1237094"/>
    <lineage>
        <taxon>Bacteria</taxon>
        <taxon>Bacillati</taxon>
        <taxon>Bacillota</taxon>
        <taxon>Bacilli</taxon>
        <taxon>Bacillales</taxon>
        <taxon>Bacillaceae</taxon>
        <taxon>Alkalicoccus</taxon>
    </lineage>
</organism>
<dbReference type="EMBL" id="JAATHJ010000014">
    <property type="protein sequence ID" value="NJP37979.1"/>
    <property type="molecule type" value="Genomic_DNA"/>
</dbReference>
<dbReference type="CDD" id="cd17574">
    <property type="entry name" value="REC_OmpR"/>
    <property type="match status" value="1"/>
</dbReference>
<reference evidence="11 12" key="1">
    <citation type="submission" date="2020-03" db="EMBL/GenBank/DDBJ databases">
        <title>Assessment of the enzymatic potential of alkaline-tolerant lipase obtained from Bacillus luteus H11 (technogenic soil) for the bioremediation of saline soils contaminated with petroleum substances.</title>
        <authorList>
            <person name="Kalwasinska A."/>
        </authorList>
    </citation>
    <scope>NUCLEOTIDE SEQUENCE [LARGE SCALE GENOMIC DNA]</scope>
    <source>
        <strain evidence="11 12">H11</strain>
    </source>
</reference>
<dbReference type="CDD" id="cd00383">
    <property type="entry name" value="trans_reg_C"/>
    <property type="match status" value="1"/>
</dbReference>
<keyword evidence="2 7" id="KW-0597">Phosphoprotein</keyword>
<dbReference type="Gene3D" id="3.40.50.2300">
    <property type="match status" value="1"/>
</dbReference>
<evidence type="ECO:0000256" key="4">
    <source>
        <dbReference type="ARBA" id="ARBA00023015"/>
    </source>
</evidence>
<dbReference type="InterPro" id="IPR011006">
    <property type="entry name" value="CheY-like_superfamily"/>
</dbReference>
<dbReference type="PROSITE" id="PS50110">
    <property type="entry name" value="RESPONSE_REGULATORY"/>
    <property type="match status" value="1"/>
</dbReference>
<dbReference type="PROSITE" id="PS51755">
    <property type="entry name" value="OMPR_PHOB"/>
    <property type="match status" value="1"/>
</dbReference>
<proteinExistence type="predicted"/>
<dbReference type="SUPFAM" id="SSF46894">
    <property type="entry name" value="C-terminal effector domain of the bipartite response regulators"/>
    <property type="match status" value="1"/>
</dbReference>
<evidence type="ECO:0000259" key="9">
    <source>
        <dbReference type="PROSITE" id="PS50110"/>
    </source>
</evidence>
<keyword evidence="4" id="KW-0805">Transcription regulation</keyword>
<dbReference type="SUPFAM" id="SSF52172">
    <property type="entry name" value="CheY-like"/>
    <property type="match status" value="1"/>
</dbReference>
<evidence type="ECO:0000256" key="1">
    <source>
        <dbReference type="ARBA" id="ARBA00004496"/>
    </source>
</evidence>
<dbReference type="InterPro" id="IPR001867">
    <property type="entry name" value="OmpR/PhoB-type_DNA-bd"/>
</dbReference>
<dbReference type="InterPro" id="IPR039420">
    <property type="entry name" value="WalR-like"/>
</dbReference>
<name>A0A969PS03_9BACI</name>
<dbReference type="Pfam" id="PF00072">
    <property type="entry name" value="Response_reg"/>
    <property type="match status" value="1"/>
</dbReference>
<dbReference type="GO" id="GO:0000976">
    <property type="term" value="F:transcription cis-regulatory region binding"/>
    <property type="evidence" value="ECO:0007669"/>
    <property type="project" value="TreeGrafter"/>
</dbReference>
<evidence type="ECO:0000256" key="2">
    <source>
        <dbReference type="ARBA" id="ARBA00022553"/>
    </source>
</evidence>
<evidence type="ECO:0000256" key="5">
    <source>
        <dbReference type="ARBA" id="ARBA00023125"/>
    </source>
</evidence>
<evidence type="ECO:0000313" key="12">
    <source>
        <dbReference type="Proteomes" id="UP000752012"/>
    </source>
</evidence>
<feature type="domain" description="Response regulatory" evidence="9">
    <location>
        <begin position="2"/>
        <end position="115"/>
    </location>
</feature>
<dbReference type="Pfam" id="PF00486">
    <property type="entry name" value="Trans_reg_C"/>
    <property type="match status" value="1"/>
</dbReference>
<dbReference type="GO" id="GO:0005829">
    <property type="term" value="C:cytosol"/>
    <property type="evidence" value="ECO:0007669"/>
    <property type="project" value="TreeGrafter"/>
</dbReference>
<dbReference type="Gene3D" id="6.10.250.690">
    <property type="match status" value="1"/>
</dbReference>
<keyword evidence="6" id="KW-0804">Transcription</keyword>
<sequence>MHVLVIEDDPTMAEVMEAYLKREGHEVTCAANGQKGLDLFRSLHPDFLILDLMLPDLSGEAILTAVRKDFDTPVLILSAKSAEEERVQGMVLGADDYVVKPFSPREVIVRMQAIMRRVGKRDTSEVWSFAGKALVIHLRERTVSVEGSEVHLTPIEYRLLTAMAAHPGWVFERAELLERVQEDLFFDGYERSIDVHIKNLRKKIESDPKHPRFIETVFGMGYRFKGERDV</sequence>
<dbReference type="SMART" id="SM00448">
    <property type="entry name" value="REC"/>
    <property type="match status" value="1"/>
</dbReference>
<evidence type="ECO:0000313" key="11">
    <source>
        <dbReference type="EMBL" id="NJP37979.1"/>
    </source>
</evidence>
<keyword evidence="5 8" id="KW-0238">DNA-binding</keyword>
<dbReference type="InterPro" id="IPR001789">
    <property type="entry name" value="Sig_transdc_resp-reg_receiver"/>
</dbReference>
<feature type="DNA-binding region" description="OmpR/PhoB-type" evidence="8">
    <location>
        <begin position="124"/>
        <end position="226"/>
    </location>
</feature>
<dbReference type="GO" id="GO:0006355">
    <property type="term" value="P:regulation of DNA-templated transcription"/>
    <property type="evidence" value="ECO:0007669"/>
    <property type="project" value="InterPro"/>
</dbReference>
<dbReference type="Gene3D" id="1.10.10.10">
    <property type="entry name" value="Winged helix-like DNA-binding domain superfamily/Winged helix DNA-binding domain"/>
    <property type="match status" value="1"/>
</dbReference>
<evidence type="ECO:0000256" key="6">
    <source>
        <dbReference type="ARBA" id="ARBA00023163"/>
    </source>
</evidence>
<evidence type="ECO:0000259" key="10">
    <source>
        <dbReference type="PROSITE" id="PS51755"/>
    </source>
</evidence>
<dbReference type="PANTHER" id="PTHR48111">
    <property type="entry name" value="REGULATOR OF RPOS"/>
    <property type="match status" value="1"/>
</dbReference>
<feature type="domain" description="OmpR/PhoB-type" evidence="10">
    <location>
        <begin position="124"/>
        <end position="226"/>
    </location>
</feature>
<dbReference type="RefSeq" id="WP_168007006.1">
    <property type="nucleotide sequence ID" value="NZ_JAATHJ010000014.1"/>
</dbReference>
<dbReference type="InterPro" id="IPR016032">
    <property type="entry name" value="Sig_transdc_resp-reg_C-effctor"/>
</dbReference>
<gene>
    <name evidence="11" type="ORF">HCN83_10335</name>
</gene>
<evidence type="ECO:0000256" key="3">
    <source>
        <dbReference type="ARBA" id="ARBA00023012"/>
    </source>
</evidence>
<dbReference type="GO" id="GO:0032993">
    <property type="term" value="C:protein-DNA complex"/>
    <property type="evidence" value="ECO:0007669"/>
    <property type="project" value="TreeGrafter"/>
</dbReference>